<sequence length="59" mass="7054">MEACVEREIVKALKAFKIQFANEVNPWCKIHDLFCFSRSYDIARQFPDDKEQLLLRDYA</sequence>
<dbReference type="AlphaFoldDB" id="A0A915KME2"/>
<dbReference type="Proteomes" id="UP000887565">
    <property type="component" value="Unplaced"/>
</dbReference>
<evidence type="ECO:0000313" key="1">
    <source>
        <dbReference type="Proteomes" id="UP000887565"/>
    </source>
</evidence>
<keyword evidence="1" id="KW-1185">Reference proteome</keyword>
<accession>A0A915KME2</accession>
<protein>
    <submittedName>
        <fullName evidence="2">Uncharacterized protein</fullName>
    </submittedName>
</protein>
<reference evidence="2" key="1">
    <citation type="submission" date="2022-11" db="UniProtKB">
        <authorList>
            <consortium name="WormBaseParasite"/>
        </authorList>
    </citation>
    <scope>IDENTIFICATION</scope>
</reference>
<name>A0A915KME2_ROMCU</name>
<dbReference type="WBParaSite" id="nRc.2.0.1.t38951-RA">
    <property type="protein sequence ID" value="nRc.2.0.1.t38951-RA"/>
    <property type="gene ID" value="nRc.2.0.1.g38951"/>
</dbReference>
<organism evidence="1 2">
    <name type="scientific">Romanomermis culicivorax</name>
    <name type="common">Nematode worm</name>
    <dbReference type="NCBI Taxonomy" id="13658"/>
    <lineage>
        <taxon>Eukaryota</taxon>
        <taxon>Metazoa</taxon>
        <taxon>Ecdysozoa</taxon>
        <taxon>Nematoda</taxon>
        <taxon>Enoplea</taxon>
        <taxon>Dorylaimia</taxon>
        <taxon>Mermithida</taxon>
        <taxon>Mermithoidea</taxon>
        <taxon>Mermithidae</taxon>
        <taxon>Romanomermis</taxon>
    </lineage>
</organism>
<proteinExistence type="predicted"/>
<evidence type="ECO:0000313" key="2">
    <source>
        <dbReference type="WBParaSite" id="nRc.2.0.1.t38951-RA"/>
    </source>
</evidence>